<dbReference type="InterPro" id="IPR052580">
    <property type="entry name" value="Lipid_Hydrolase"/>
</dbReference>
<dbReference type="Gene3D" id="3.40.1090.10">
    <property type="entry name" value="Cytosolic phospholipase A2 catalytic domain"/>
    <property type="match status" value="2"/>
</dbReference>
<dbReference type="EMBL" id="KB203470">
    <property type="protein sequence ID" value="ESO84595.1"/>
    <property type="molecule type" value="Genomic_DNA"/>
</dbReference>
<keyword evidence="3" id="KW-0378">Hydrolase</keyword>
<feature type="active site" description="Proton acceptor" evidence="3">
    <location>
        <position position="240"/>
    </location>
</feature>
<dbReference type="OrthoDB" id="412240at2759"/>
<evidence type="ECO:0000256" key="3">
    <source>
        <dbReference type="PROSITE-ProRule" id="PRU01161"/>
    </source>
</evidence>
<gene>
    <name evidence="6" type="ORF">LOTGIDRAFT_168660</name>
</gene>
<dbReference type="Proteomes" id="UP000030746">
    <property type="component" value="Unassembled WGS sequence"/>
</dbReference>
<keyword evidence="2 3" id="KW-0443">Lipid metabolism</keyword>
<dbReference type="InterPro" id="IPR002048">
    <property type="entry name" value="EF_hand_dom"/>
</dbReference>
<keyword evidence="1" id="KW-0106">Calcium</keyword>
<dbReference type="PANTHER" id="PTHR46394:SF1">
    <property type="entry name" value="PNPLA DOMAIN-CONTAINING PROTEIN"/>
    <property type="match status" value="1"/>
</dbReference>
<reference evidence="6 7" key="1">
    <citation type="journal article" date="2013" name="Nature">
        <title>Insights into bilaterian evolution from three spiralian genomes.</title>
        <authorList>
            <person name="Simakov O."/>
            <person name="Marletaz F."/>
            <person name="Cho S.J."/>
            <person name="Edsinger-Gonzales E."/>
            <person name="Havlak P."/>
            <person name="Hellsten U."/>
            <person name="Kuo D.H."/>
            <person name="Larsson T."/>
            <person name="Lv J."/>
            <person name="Arendt D."/>
            <person name="Savage R."/>
            <person name="Osoegawa K."/>
            <person name="de Jong P."/>
            <person name="Grimwood J."/>
            <person name="Chapman J.A."/>
            <person name="Shapiro H."/>
            <person name="Aerts A."/>
            <person name="Otillar R.P."/>
            <person name="Terry A.Y."/>
            <person name="Boore J.L."/>
            <person name="Grigoriev I.V."/>
            <person name="Lindberg D.R."/>
            <person name="Seaver E.C."/>
            <person name="Weisblat D.A."/>
            <person name="Putnam N.H."/>
            <person name="Rokhsar D.S."/>
        </authorList>
    </citation>
    <scope>NUCLEOTIDE SEQUENCE [LARGE SCALE GENOMIC DNA]</scope>
</reference>
<dbReference type="SMART" id="SM00054">
    <property type="entry name" value="EFh"/>
    <property type="match status" value="1"/>
</dbReference>
<dbReference type="AlphaFoldDB" id="V3ZQ13"/>
<dbReference type="InterPro" id="IPR016035">
    <property type="entry name" value="Acyl_Trfase/lysoPLipase"/>
</dbReference>
<sequence length="541" mass="61225">MGNGASVQPSKTEQDMQRRMTLIESQNSLSSVPVVEECQSLSPKDLEAMKIDPKDYNFSFENLVFEGGGSKGAAYVGALRYMEKIGMLRKIKRFAGSSSGAMCACYLAVGYGSEDISKFLEPKYISSVLNDNPWGVLSLVPNMVNHFGWKPTSKVYSEMGKHIEKKVGDADITFKQLYKKKGIELCICVTNVNRMDVIFCHAKTTPHLSIRRAVCMSMSIPGYFQASKETLFGSMDVYVDGGLLCNYPIHCFDGWYLSLKPDDSFLTKFTPLSNLTKLYDQAIRFGGFNEKTLGFQVYSDYEQDLMKTELDKRVGVLTPAKPSQDTKLYRKRVDMKKKQKKIEKIHACVMDAVNAFLVTIDKHNIADKASLDLGELKLVFEDKESFTDKHCEILFGEVISAEEAFDSLDKDEDGQVDFDELMEFIQRTGICMLDTFQGYSRQEISGFSSFVERVQNTILLNLKRVHANHGDYQRTVGINTGHIETVDFDNMVYADKKFIEERGYNATKAFLQYHVIIKDMIPDVEIRRDSKPEVGNHMTGC</sequence>
<dbReference type="GO" id="GO:0016042">
    <property type="term" value="P:lipid catabolic process"/>
    <property type="evidence" value="ECO:0007669"/>
    <property type="project" value="UniProtKB-UniRule"/>
</dbReference>
<evidence type="ECO:0000313" key="7">
    <source>
        <dbReference type="Proteomes" id="UP000030746"/>
    </source>
</evidence>
<dbReference type="InterPro" id="IPR018247">
    <property type="entry name" value="EF_Hand_1_Ca_BS"/>
</dbReference>
<dbReference type="Pfam" id="PF01734">
    <property type="entry name" value="Patatin"/>
    <property type="match status" value="1"/>
</dbReference>
<keyword evidence="7" id="KW-1185">Reference proteome</keyword>
<dbReference type="PROSITE" id="PS51635">
    <property type="entry name" value="PNPLA"/>
    <property type="match status" value="1"/>
</dbReference>
<dbReference type="GO" id="GO:0005509">
    <property type="term" value="F:calcium ion binding"/>
    <property type="evidence" value="ECO:0007669"/>
    <property type="project" value="InterPro"/>
</dbReference>
<dbReference type="PROSITE" id="PS00018">
    <property type="entry name" value="EF_HAND_1"/>
    <property type="match status" value="1"/>
</dbReference>
<organism evidence="6 7">
    <name type="scientific">Lottia gigantea</name>
    <name type="common">Giant owl limpet</name>
    <dbReference type="NCBI Taxonomy" id="225164"/>
    <lineage>
        <taxon>Eukaryota</taxon>
        <taxon>Metazoa</taxon>
        <taxon>Spiralia</taxon>
        <taxon>Lophotrochozoa</taxon>
        <taxon>Mollusca</taxon>
        <taxon>Gastropoda</taxon>
        <taxon>Patellogastropoda</taxon>
        <taxon>Lottioidea</taxon>
        <taxon>Lottiidae</taxon>
        <taxon>Lottia</taxon>
    </lineage>
</organism>
<dbReference type="KEGG" id="lgi:LOTGIDRAFT_168660"/>
<evidence type="ECO:0000259" key="4">
    <source>
        <dbReference type="PROSITE" id="PS50222"/>
    </source>
</evidence>
<evidence type="ECO:0000259" key="5">
    <source>
        <dbReference type="PROSITE" id="PS51635"/>
    </source>
</evidence>
<dbReference type="OMA" id="CDIDESG"/>
<evidence type="ECO:0000256" key="1">
    <source>
        <dbReference type="ARBA" id="ARBA00022837"/>
    </source>
</evidence>
<keyword evidence="3" id="KW-0442">Lipid degradation</keyword>
<dbReference type="SUPFAM" id="SSF47473">
    <property type="entry name" value="EF-hand"/>
    <property type="match status" value="1"/>
</dbReference>
<name>V3ZQ13_LOTGI</name>
<evidence type="ECO:0000313" key="6">
    <source>
        <dbReference type="EMBL" id="ESO84595.1"/>
    </source>
</evidence>
<feature type="domain" description="EF-hand" evidence="4">
    <location>
        <begin position="396"/>
        <end position="431"/>
    </location>
</feature>
<dbReference type="GeneID" id="20240945"/>
<protein>
    <submittedName>
        <fullName evidence="6">Uncharacterized protein</fullName>
    </submittedName>
</protein>
<evidence type="ECO:0000256" key="2">
    <source>
        <dbReference type="ARBA" id="ARBA00023098"/>
    </source>
</evidence>
<dbReference type="CDD" id="cd07207">
    <property type="entry name" value="Pat_ExoU_VipD_like"/>
    <property type="match status" value="1"/>
</dbReference>
<dbReference type="RefSeq" id="XP_009064793.1">
    <property type="nucleotide sequence ID" value="XM_009066545.1"/>
</dbReference>
<dbReference type="Gene3D" id="1.10.238.10">
    <property type="entry name" value="EF-hand"/>
    <property type="match status" value="1"/>
</dbReference>
<dbReference type="PROSITE" id="PS50222">
    <property type="entry name" value="EF_HAND_2"/>
    <property type="match status" value="1"/>
</dbReference>
<feature type="short sequence motif" description="GXSXG" evidence="3">
    <location>
        <begin position="96"/>
        <end position="100"/>
    </location>
</feature>
<dbReference type="HOGENOM" id="CLU_028564_1_0_1"/>
<dbReference type="InterPro" id="IPR011992">
    <property type="entry name" value="EF-hand-dom_pair"/>
</dbReference>
<feature type="short sequence motif" description="GXGXXG" evidence="3">
    <location>
        <begin position="67"/>
        <end position="72"/>
    </location>
</feature>
<dbReference type="PANTHER" id="PTHR46394">
    <property type="entry name" value="ANNEXIN"/>
    <property type="match status" value="1"/>
</dbReference>
<feature type="active site" description="Nucleophile" evidence="3">
    <location>
        <position position="98"/>
    </location>
</feature>
<accession>V3ZQ13</accession>
<dbReference type="InterPro" id="IPR002641">
    <property type="entry name" value="PNPLA_dom"/>
</dbReference>
<proteinExistence type="predicted"/>
<dbReference type="GO" id="GO:0016787">
    <property type="term" value="F:hydrolase activity"/>
    <property type="evidence" value="ECO:0007669"/>
    <property type="project" value="UniProtKB-UniRule"/>
</dbReference>
<feature type="short sequence motif" description="DGA/G" evidence="3">
    <location>
        <begin position="240"/>
        <end position="242"/>
    </location>
</feature>
<dbReference type="CTD" id="20240945"/>
<dbReference type="SUPFAM" id="SSF52151">
    <property type="entry name" value="FabD/lysophospholipase-like"/>
    <property type="match status" value="1"/>
</dbReference>
<feature type="domain" description="PNPLA" evidence="5">
    <location>
        <begin position="63"/>
        <end position="253"/>
    </location>
</feature>